<dbReference type="Pfam" id="PF01886">
    <property type="entry name" value="DUF61"/>
    <property type="match status" value="1"/>
</dbReference>
<sequence length="137" mass="15828">MVAVDNKLIVKTVQSMNQHLPGKRKRLTDLLEEEKPGVRGKDNAFYIMERKELDLIAESVPRYLWGRLRLPILIEMAPQYGSGSARIQGEAECILVKKLLKIDRGDRKMVIIYMPEVRELRRSLPTTSQYAFVTSLR</sequence>
<comment type="caution">
    <text evidence="2">The sequence shown here is derived from an EMBL/GenBank/DDBJ whole genome shotgun (WGS) entry which is preliminary data.</text>
</comment>
<gene>
    <name evidence="2" type="ORF">P0O15_07145</name>
</gene>
<proteinExistence type="inferred from homology"/>
<name>A0ABT5X8B2_9EURY</name>
<organism evidence="2 3">
    <name type="scientific">Candidatus Methanocrinis natronophilus</name>
    <dbReference type="NCBI Taxonomy" id="3033396"/>
    <lineage>
        <taxon>Archaea</taxon>
        <taxon>Methanobacteriati</taxon>
        <taxon>Methanobacteriota</taxon>
        <taxon>Stenosarchaea group</taxon>
        <taxon>Methanomicrobia</taxon>
        <taxon>Methanotrichales</taxon>
        <taxon>Methanotrichaceae</taxon>
        <taxon>Methanocrinis</taxon>
    </lineage>
</organism>
<reference evidence="2 3" key="1">
    <citation type="submission" date="2023-03" db="EMBL/GenBank/DDBJ databases">
        <title>WGS of Methanotrichaceae archaeon Mx.</title>
        <authorList>
            <person name="Sorokin D.Y."/>
            <person name="Merkel A.Y."/>
        </authorList>
    </citation>
    <scope>NUCLEOTIDE SEQUENCE [LARGE SCALE GENOMIC DNA]</scope>
    <source>
        <strain evidence="2 3">Mx</strain>
    </source>
</reference>
<accession>A0ABT5X8B2</accession>
<evidence type="ECO:0000256" key="1">
    <source>
        <dbReference type="HAMAP-Rule" id="MF_00585"/>
    </source>
</evidence>
<dbReference type="NCBIfam" id="NF003153">
    <property type="entry name" value="PRK04115.1"/>
    <property type="match status" value="1"/>
</dbReference>
<comment type="similarity">
    <text evidence="1">Belongs to the UPF0216 family.</text>
</comment>
<dbReference type="PIRSF" id="PIRSF005264">
    <property type="entry name" value="UCP005264"/>
    <property type="match status" value="1"/>
</dbReference>
<keyword evidence="3" id="KW-1185">Reference proteome</keyword>
<dbReference type="Proteomes" id="UP001220010">
    <property type="component" value="Unassembled WGS sequence"/>
</dbReference>
<protein>
    <recommendedName>
        <fullName evidence="1">UPF0216 protein P0O15_07145</fullName>
    </recommendedName>
</protein>
<dbReference type="EMBL" id="JARFPK010000022">
    <property type="protein sequence ID" value="MDF0590941.1"/>
    <property type="molecule type" value="Genomic_DNA"/>
</dbReference>
<dbReference type="HAMAP" id="MF_00585">
    <property type="entry name" value="UPF0216"/>
    <property type="match status" value="1"/>
</dbReference>
<dbReference type="InterPro" id="IPR002746">
    <property type="entry name" value="UPF0216"/>
</dbReference>
<evidence type="ECO:0000313" key="3">
    <source>
        <dbReference type="Proteomes" id="UP001220010"/>
    </source>
</evidence>
<dbReference type="RefSeq" id="WP_316966686.1">
    <property type="nucleotide sequence ID" value="NZ_JARFPK010000022.1"/>
</dbReference>
<evidence type="ECO:0000313" key="2">
    <source>
        <dbReference type="EMBL" id="MDF0590941.1"/>
    </source>
</evidence>